<comment type="caution">
    <text evidence="3">The sequence shown here is derived from an EMBL/GenBank/DDBJ whole genome shotgun (WGS) entry which is preliminary data.</text>
</comment>
<keyword evidence="1" id="KW-0175">Coiled coil</keyword>
<dbReference type="EMBL" id="JABXJJ020000050">
    <property type="protein sequence ID" value="MDI5973708.1"/>
    <property type="molecule type" value="Genomic_DNA"/>
</dbReference>
<gene>
    <name evidence="3" type="ORF">POF50_030955</name>
</gene>
<dbReference type="InterPro" id="IPR050639">
    <property type="entry name" value="SSR_resolvase"/>
</dbReference>
<sequence length="601" mass="67887">MPLNPVPVAWLGRTSTEDAQDPTLSLPRQLRNARAALPPGWVIVAHFYDVESGRKDLDARGRSRAHERFAVPIPRDGGIADLLSEAHSPGRRFAAVICESIERVARRTYFGTKIEYELEQSGVVLCAADEPILTDRRAKRATPTLTRRVKQAVAEWYVLQMLELSWDGFVEHTQQGWNVGKPPYGYLAERVPHPVPVKREQGLCKHRLRPDPLRGPVVAEIFRLRVLRRLSYARIADELNADPAGYPPPEPTRGGAAKGRWTASSVRTVLDNPKYTGYQVWNRRARKKNGNRSNPVSEWVWSPAPTHEPLVSRQLFDAAWPSEAAHSAVRKERAARDTVQRFYVLRSYLLCVLCGHRMHGKESKGRTYYSCQPKRQQSQDADWYASHARAIWIGERPLLEAVHDFFENRVFGPDRHALLAADLAAAASAPEPDAGREDEIERLRRRAEALDRRKERLLDRITSADEDGDDPQTAAEFRKGLRKRFDATEHERQDVLARIDAYREETVPDDAGDPSLLEAVPQLSVRFSRLPDALKREIFDAFRLRVHYDGRDRTVRLEVTVVAAVAAGLAKIATRAATAVGAADQPLWKCPRQDSNLRPSA</sequence>
<dbReference type="InterPro" id="IPR011109">
    <property type="entry name" value="DNA_bind_recombinase_dom"/>
</dbReference>
<proteinExistence type="predicted"/>
<dbReference type="SMART" id="SM00857">
    <property type="entry name" value="Resolvase"/>
    <property type="match status" value="1"/>
</dbReference>
<dbReference type="GO" id="GO:0000150">
    <property type="term" value="F:DNA strand exchange activity"/>
    <property type="evidence" value="ECO:0007669"/>
    <property type="project" value="InterPro"/>
</dbReference>
<dbReference type="PROSITE" id="PS51737">
    <property type="entry name" value="RECOMBINASE_DNA_BIND"/>
    <property type="match status" value="1"/>
</dbReference>
<evidence type="ECO:0000313" key="3">
    <source>
        <dbReference type="EMBL" id="MDI5973708.1"/>
    </source>
</evidence>
<dbReference type="InterPro" id="IPR038109">
    <property type="entry name" value="DNA_bind_recomb_sf"/>
</dbReference>
<feature type="domain" description="Recombinase" evidence="2">
    <location>
        <begin position="183"/>
        <end position="331"/>
    </location>
</feature>
<organism evidence="3">
    <name type="scientific">Streptantibioticus silvisoli</name>
    <dbReference type="NCBI Taxonomy" id="2705255"/>
    <lineage>
        <taxon>Bacteria</taxon>
        <taxon>Bacillati</taxon>
        <taxon>Actinomycetota</taxon>
        <taxon>Actinomycetes</taxon>
        <taxon>Kitasatosporales</taxon>
        <taxon>Streptomycetaceae</taxon>
        <taxon>Streptantibioticus</taxon>
    </lineage>
</organism>
<dbReference type="GO" id="GO:0003677">
    <property type="term" value="F:DNA binding"/>
    <property type="evidence" value="ECO:0007669"/>
    <property type="project" value="InterPro"/>
</dbReference>
<reference evidence="3" key="1">
    <citation type="submission" date="2023-05" db="EMBL/GenBank/DDBJ databases">
        <title>Streptantibioticus silvisoli sp. nov., acidotolerant actinomycetes 1 from pine litter.</title>
        <authorList>
            <person name="Swiecimska M."/>
            <person name="Golinska P."/>
            <person name="Sangal V."/>
            <person name="Wachnowicz B."/>
            <person name="Goodfellow M."/>
        </authorList>
    </citation>
    <scope>NUCLEOTIDE SEQUENCE</scope>
    <source>
        <strain evidence="3">SL13</strain>
    </source>
</reference>
<dbReference type="SUPFAM" id="SSF53041">
    <property type="entry name" value="Resolvase-like"/>
    <property type="match status" value="1"/>
</dbReference>
<dbReference type="InterPro" id="IPR036162">
    <property type="entry name" value="Resolvase-like_N_sf"/>
</dbReference>
<dbReference type="Gene3D" id="3.40.50.1390">
    <property type="entry name" value="Resolvase, N-terminal catalytic domain"/>
    <property type="match status" value="1"/>
</dbReference>
<evidence type="ECO:0000259" key="2">
    <source>
        <dbReference type="PROSITE" id="PS51737"/>
    </source>
</evidence>
<protein>
    <submittedName>
        <fullName evidence="3">Recombinase family protein</fullName>
    </submittedName>
</protein>
<dbReference type="AlphaFoldDB" id="A0AA90KBH9"/>
<evidence type="ECO:0000256" key="1">
    <source>
        <dbReference type="SAM" id="Coils"/>
    </source>
</evidence>
<feature type="coiled-coil region" evidence="1">
    <location>
        <begin position="440"/>
        <end position="505"/>
    </location>
</feature>
<dbReference type="PANTHER" id="PTHR30461">
    <property type="entry name" value="DNA-INVERTASE FROM LAMBDOID PROPHAGE"/>
    <property type="match status" value="1"/>
</dbReference>
<dbReference type="Gene3D" id="3.90.1750.20">
    <property type="entry name" value="Putative Large Serine Recombinase, Chain B, Domain 2"/>
    <property type="match status" value="1"/>
</dbReference>
<dbReference type="PANTHER" id="PTHR30461:SF23">
    <property type="entry name" value="DNA RECOMBINASE-RELATED"/>
    <property type="match status" value="1"/>
</dbReference>
<dbReference type="Pfam" id="PF07508">
    <property type="entry name" value="Recombinase"/>
    <property type="match status" value="1"/>
</dbReference>
<accession>A0AA90KBH9</accession>
<name>A0AA90KBH9_9ACTN</name>
<dbReference type="InterPro" id="IPR006119">
    <property type="entry name" value="Resolv_N"/>
</dbReference>